<proteinExistence type="predicted"/>
<dbReference type="Proteomes" id="UP000027821">
    <property type="component" value="Unassembled WGS sequence"/>
</dbReference>
<gene>
    <name evidence="1" type="ORF">EL17_02225</name>
</gene>
<accession>A0A074KZF7</accession>
<dbReference type="EMBL" id="JMIH01000013">
    <property type="protein sequence ID" value="KEO75376.1"/>
    <property type="molecule type" value="Genomic_DNA"/>
</dbReference>
<evidence type="ECO:0000313" key="2">
    <source>
        <dbReference type="Proteomes" id="UP000027821"/>
    </source>
</evidence>
<dbReference type="AlphaFoldDB" id="A0A074KZF7"/>
<evidence type="ECO:0000313" key="1">
    <source>
        <dbReference type="EMBL" id="KEO75376.1"/>
    </source>
</evidence>
<protein>
    <submittedName>
        <fullName evidence="1">Uncharacterized protein</fullName>
    </submittedName>
</protein>
<organism evidence="1 2">
    <name type="scientific">Anditalea andensis</name>
    <dbReference type="NCBI Taxonomy" id="1048983"/>
    <lineage>
        <taxon>Bacteria</taxon>
        <taxon>Pseudomonadati</taxon>
        <taxon>Bacteroidota</taxon>
        <taxon>Cytophagia</taxon>
        <taxon>Cytophagales</taxon>
        <taxon>Cytophagaceae</taxon>
        <taxon>Anditalea</taxon>
    </lineage>
</organism>
<comment type="caution">
    <text evidence="1">The sequence shown here is derived from an EMBL/GenBank/DDBJ whole genome shotgun (WGS) entry which is preliminary data.</text>
</comment>
<dbReference type="RefSeq" id="WP_035070158.1">
    <property type="nucleotide sequence ID" value="NZ_JMIH01000013.1"/>
</dbReference>
<keyword evidence="2" id="KW-1185">Reference proteome</keyword>
<sequence length="204" mass="23743">MKRLFTTMAIAILFSMMATYAFFYFMAEAKIDHQFKSLYHQVQMFIGSERDYFNKVTYPLSAPEVAYRDFFIEIVPQGPPDNSIWSKWGLSSHLNEVEPEFFVQKVKHISITTDKHFLGYDPGEDISDLFKVKNKHHQYEGNSSEETLLRQLTEIKVNDFSSFLYTLSKGPEHSGIYQFTFNYVLSDGKILTASSQQLNLRGER</sequence>
<dbReference type="OrthoDB" id="1326385at2"/>
<name>A0A074KZF7_9BACT</name>
<reference evidence="1 2" key="1">
    <citation type="submission" date="2014-04" db="EMBL/GenBank/DDBJ databases">
        <title>Characterization and application of a salt tolerant electro-active bacterium.</title>
        <authorList>
            <person name="Yang L."/>
            <person name="Wei S."/>
            <person name="Tay Q.X.M."/>
        </authorList>
    </citation>
    <scope>NUCLEOTIDE SEQUENCE [LARGE SCALE GENOMIC DNA]</scope>
    <source>
        <strain evidence="1 2">LY1</strain>
    </source>
</reference>